<feature type="transmembrane region" description="Helical" evidence="1">
    <location>
        <begin position="249"/>
        <end position="270"/>
    </location>
</feature>
<dbReference type="STRING" id="454006.SAMN05421825_0308"/>
<dbReference type="OrthoDB" id="9796461at2"/>
<dbReference type="PANTHER" id="PTHR23028:SF53">
    <property type="entry name" value="ACYL_TRANSF_3 DOMAIN-CONTAINING PROTEIN"/>
    <property type="match status" value="1"/>
</dbReference>
<evidence type="ECO:0000313" key="4">
    <source>
        <dbReference type="Proteomes" id="UP000199203"/>
    </source>
</evidence>
<feature type="transmembrane region" description="Helical" evidence="1">
    <location>
        <begin position="135"/>
        <end position="156"/>
    </location>
</feature>
<keyword evidence="1" id="KW-0812">Transmembrane</keyword>
<accession>A0A1G7G2K5</accession>
<keyword evidence="3" id="KW-0378">Hydrolase</keyword>
<dbReference type="GO" id="GO:0009103">
    <property type="term" value="P:lipopolysaccharide biosynthetic process"/>
    <property type="evidence" value="ECO:0007669"/>
    <property type="project" value="TreeGrafter"/>
</dbReference>
<dbReference type="GO" id="GO:0016747">
    <property type="term" value="F:acyltransferase activity, transferring groups other than amino-acyl groups"/>
    <property type="evidence" value="ECO:0007669"/>
    <property type="project" value="InterPro"/>
</dbReference>
<keyword evidence="3" id="KW-0808">Transferase</keyword>
<evidence type="ECO:0000259" key="2">
    <source>
        <dbReference type="Pfam" id="PF01757"/>
    </source>
</evidence>
<dbReference type="GO" id="GO:0016787">
    <property type="term" value="F:hydrolase activity"/>
    <property type="evidence" value="ECO:0007669"/>
    <property type="project" value="UniProtKB-KW"/>
</dbReference>
<dbReference type="RefSeq" id="WP_089870806.1">
    <property type="nucleotide sequence ID" value="NZ_FNBH01000001.1"/>
</dbReference>
<proteinExistence type="predicted"/>
<dbReference type="Proteomes" id="UP000199203">
    <property type="component" value="Unassembled WGS sequence"/>
</dbReference>
<evidence type="ECO:0000313" key="3">
    <source>
        <dbReference type="EMBL" id="SDE82391.1"/>
    </source>
</evidence>
<sequence>MLNNLTGLRFYAAFWVFLYHFFPVYTTIPKIVFFEIGYLGVDVFFILSGFILTYVYYDKFFVNKISLRDYYGFIIKRFAKIYPLHFIITLIFIPLLFVGKYIFHQETLNVYPDTLVNNFLLIHAWSTTDHYSWNFPSWSISAEWFAYVFLFVPLALVYRKSRVLFLSISILVILLFLWKWFQIPNFTVDRYTMNGLPRIIPEFFIGIMIGVVRKKITIARLQASVFFGFSLLFLFAVFSFNYYPQQLCVFGFSGVILALSYKTFFDFLFCSKKMIYLGNISYAFYLTQFLSLIIFEQIFRVIFPGDADQLYIDMIKFLLAFCLNLFFASISYRYLEEPLRLKIINKTQKRIK</sequence>
<evidence type="ECO:0000256" key="1">
    <source>
        <dbReference type="SAM" id="Phobius"/>
    </source>
</evidence>
<feature type="domain" description="Acyltransferase 3" evidence="2">
    <location>
        <begin position="4"/>
        <end position="332"/>
    </location>
</feature>
<feature type="transmembrane region" description="Helical" evidence="1">
    <location>
        <begin position="7"/>
        <end position="25"/>
    </location>
</feature>
<feature type="transmembrane region" description="Helical" evidence="1">
    <location>
        <begin position="31"/>
        <end position="57"/>
    </location>
</feature>
<dbReference type="EMBL" id="FNBH01000001">
    <property type="protein sequence ID" value="SDE82391.1"/>
    <property type="molecule type" value="Genomic_DNA"/>
</dbReference>
<keyword evidence="1" id="KW-1133">Transmembrane helix</keyword>
<dbReference type="PANTHER" id="PTHR23028">
    <property type="entry name" value="ACETYLTRANSFERASE"/>
    <property type="match status" value="1"/>
</dbReference>
<keyword evidence="3" id="KW-0012">Acyltransferase</keyword>
<organism evidence="3 4">
    <name type="scientific">Epilithonimonas hungarica</name>
    <dbReference type="NCBI Taxonomy" id="454006"/>
    <lineage>
        <taxon>Bacteria</taxon>
        <taxon>Pseudomonadati</taxon>
        <taxon>Bacteroidota</taxon>
        <taxon>Flavobacteriia</taxon>
        <taxon>Flavobacteriales</taxon>
        <taxon>Weeksellaceae</taxon>
        <taxon>Chryseobacterium group</taxon>
        <taxon>Epilithonimonas</taxon>
    </lineage>
</organism>
<feature type="transmembrane region" description="Helical" evidence="1">
    <location>
        <begin position="195"/>
        <end position="212"/>
    </location>
</feature>
<feature type="transmembrane region" description="Helical" evidence="1">
    <location>
        <begin position="315"/>
        <end position="335"/>
    </location>
</feature>
<reference evidence="4" key="1">
    <citation type="submission" date="2016-10" db="EMBL/GenBank/DDBJ databases">
        <authorList>
            <person name="Varghese N."/>
            <person name="Submissions S."/>
        </authorList>
    </citation>
    <scope>NUCLEOTIDE SEQUENCE [LARGE SCALE GENOMIC DNA]</scope>
    <source>
        <strain evidence="4">DSM 19684</strain>
    </source>
</reference>
<feature type="transmembrane region" description="Helical" evidence="1">
    <location>
        <begin position="163"/>
        <end position="183"/>
    </location>
</feature>
<name>A0A1G7G2K5_9FLAO</name>
<dbReference type="Pfam" id="PF01757">
    <property type="entry name" value="Acyl_transf_3"/>
    <property type="match status" value="1"/>
</dbReference>
<protein>
    <submittedName>
        <fullName evidence="3">Peptidoglycan/LPS O-acetylase OafA/YrhL, contains acyltransferase and SGNH-hydrolase domains</fullName>
    </submittedName>
</protein>
<feature type="transmembrane region" description="Helical" evidence="1">
    <location>
        <begin position="282"/>
        <end position="303"/>
    </location>
</feature>
<dbReference type="AlphaFoldDB" id="A0A1G7G2K5"/>
<gene>
    <name evidence="3" type="ORF">SAMN05421825_0308</name>
</gene>
<feature type="transmembrane region" description="Helical" evidence="1">
    <location>
        <begin position="224"/>
        <end position="243"/>
    </location>
</feature>
<keyword evidence="1" id="KW-0472">Membrane</keyword>
<dbReference type="InterPro" id="IPR002656">
    <property type="entry name" value="Acyl_transf_3_dom"/>
</dbReference>
<dbReference type="InterPro" id="IPR050879">
    <property type="entry name" value="Acyltransferase_3"/>
</dbReference>
<dbReference type="GO" id="GO:0016020">
    <property type="term" value="C:membrane"/>
    <property type="evidence" value="ECO:0007669"/>
    <property type="project" value="TreeGrafter"/>
</dbReference>
<keyword evidence="4" id="KW-1185">Reference proteome</keyword>
<feature type="transmembrane region" description="Helical" evidence="1">
    <location>
        <begin position="78"/>
        <end position="103"/>
    </location>
</feature>